<dbReference type="GO" id="GO:0004350">
    <property type="term" value="F:glutamate-5-semialdehyde dehydrogenase activity"/>
    <property type="evidence" value="ECO:0007669"/>
    <property type="project" value="UniProtKB-UniRule"/>
</dbReference>
<dbReference type="Gene3D" id="3.40.605.10">
    <property type="entry name" value="Aldehyde Dehydrogenase, Chain A, domain 1"/>
    <property type="match status" value="1"/>
</dbReference>
<dbReference type="UniPathway" id="UPA00098">
    <property type="reaction ID" value="UER00360"/>
</dbReference>
<dbReference type="InterPro" id="IPR015590">
    <property type="entry name" value="Aldehyde_DH_dom"/>
</dbReference>
<keyword evidence="5 7" id="KW-0560">Oxidoreductase</keyword>
<keyword evidence="10" id="KW-1185">Reference proteome</keyword>
<dbReference type="OrthoDB" id="9809970at2"/>
<dbReference type="NCBIfam" id="TIGR00407">
    <property type="entry name" value="proA"/>
    <property type="match status" value="1"/>
</dbReference>
<feature type="domain" description="Aldehyde dehydrogenase" evidence="8">
    <location>
        <begin position="14"/>
        <end position="285"/>
    </location>
</feature>
<accession>A0A1M5WVL5</accession>
<proteinExistence type="inferred from homology"/>
<evidence type="ECO:0000256" key="5">
    <source>
        <dbReference type="ARBA" id="ARBA00023002"/>
    </source>
</evidence>
<evidence type="ECO:0000256" key="6">
    <source>
        <dbReference type="ARBA" id="ARBA00049024"/>
    </source>
</evidence>
<dbReference type="Pfam" id="PF00171">
    <property type="entry name" value="Aldedh"/>
    <property type="match status" value="1"/>
</dbReference>
<reference evidence="9 10" key="1">
    <citation type="submission" date="2016-11" db="EMBL/GenBank/DDBJ databases">
        <authorList>
            <person name="Jaros S."/>
            <person name="Januszkiewicz K."/>
            <person name="Wedrychowicz H."/>
        </authorList>
    </citation>
    <scope>NUCLEOTIDE SEQUENCE [LARGE SCALE GENOMIC DNA]</scope>
    <source>
        <strain evidence="9 10">DSM 9705</strain>
    </source>
</reference>
<dbReference type="EMBL" id="FQXS01000015">
    <property type="protein sequence ID" value="SHH91655.1"/>
    <property type="molecule type" value="Genomic_DNA"/>
</dbReference>
<dbReference type="STRING" id="1121409.SAMN02745124_02562"/>
<dbReference type="PROSITE" id="PS01223">
    <property type="entry name" value="PROA"/>
    <property type="match status" value="1"/>
</dbReference>
<evidence type="ECO:0000256" key="1">
    <source>
        <dbReference type="ARBA" id="ARBA00004985"/>
    </source>
</evidence>
<dbReference type="InterPro" id="IPR020593">
    <property type="entry name" value="G-glutamylP_reductase_CS"/>
</dbReference>
<dbReference type="Gene3D" id="3.40.309.10">
    <property type="entry name" value="Aldehyde Dehydrogenase, Chain A, domain 2"/>
    <property type="match status" value="1"/>
</dbReference>
<comment type="similarity">
    <text evidence="7">Belongs to the gamma-glutamyl phosphate reductase family.</text>
</comment>
<dbReference type="SUPFAM" id="SSF53720">
    <property type="entry name" value="ALDH-like"/>
    <property type="match status" value="1"/>
</dbReference>
<dbReference type="InterPro" id="IPR016163">
    <property type="entry name" value="Ald_DH_C"/>
</dbReference>
<dbReference type="InterPro" id="IPR016161">
    <property type="entry name" value="Ald_DH/histidinol_DH"/>
</dbReference>
<name>A0A1M5WVL5_9BACT</name>
<dbReference type="RefSeq" id="WP_073376607.1">
    <property type="nucleotide sequence ID" value="NZ_FQXS01000015.1"/>
</dbReference>
<organism evidence="9 10">
    <name type="scientific">Desulfofustis glycolicus DSM 9705</name>
    <dbReference type="NCBI Taxonomy" id="1121409"/>
    <lineage>
        <taxon>Bacteria</taxon>
        <taxon>Pseudomonadati</taxon>
        <taxon>Thermodesulfobacteriota</taxon>
        <taxon>Desulfobulbia</taxon>
        <taxon>Desulfobulbales</taxon>
        <taxon>Desulfocapsaceae</taxon>
        <taxon>Desulfofustis</taxon>
    </lineage>
</organism>
<evidence type="ECO:0000256" key="2">
    <source>
        <dbReference type="ARBA" id="ARBA00022605"/>
    </source>
</evidence>
<dbReference type="FunFam" id="3.40.309.10:FF:000006">
    <property type="entry name" value="Gamma-glutamyl phosphate reductase"/>
    <property type="match status" value="1"/>
</dbReference>
<keyword evidence="7" id="KW-0963">Cytoplasm</keyword>
<dbReference type="InterPro" id="IPR016162">
    <property type="entry name" value="Ald_DH_N"/>
</dbReference>
<gene>
    <name evidence="7" type="primary">proA</name>
    <name evidence="9" type="ORF">SAMN02745124_02562</name>
</gene>
<dbReference type="GO" id="GO:0005737">
    <property type="term" value="C:cytoplasm"/>
    <property type="evidence" value="ECO:0007669"/>
    <property type="project" value="UniProtKB-SubCell"/>
</dbReference>
<dbReference type="PANTHER" id="PTHR11063">
    <property type="entry name" value="GLUTAMATE SEMIALDEHYDE DEHYDROGENASE"/>
    <property type="match status" value="1"/>
</dbReference>
<dbReference type="HAMAP" id="MF_00412">
    <property type="entry name" value="ProA"/>
    <property type="match status" value="1"/>
</dbReference>
<dbReference type="AlphaFoldDB" id="A0A1M5WVL5"/>
<dbReference type="GO" id="GO:0055129">
    <property type="term" value="P:L-proline biosynthetic process"/>
    <property type="evidence" value="ECO:0007669"/>
    <property type="project" value="UniProtKB-UniRule"/>
</dbReference>
<evidence type="ECO:0000256" key="7">
    <source>
        <dbReference type="HAMAP-Rule" id="MF_00412"/>
    </source>
</evidence>
<dbReference type="InterPro" id="IPR012134">
    <property type="entry name" value="Glu-5-SA_DH"/>
</dbReference>
<evidence type="ECO:0000256" key="3">
    <source>
        <dbReference type="ARBA" id="ARBA00022650"/>
    </source>
</evidence>
<dbReference type="CDD" id="cd07079">
    <property type="entry name" value="ALDH_F18-19_ProA-GPR"/>
    <property type="match status" value="1"/>
</dbReference>
<sequence length="421" mass="45645">MNQAEIDTIIADMAVRARRAARHLAILDTATKNAILKRVAEQIRLQTARIQEENGKDLEEGRRKGLSGAMLDRLTLTDQGIDSMCDGLLEIIELPDPVGQVEQLRKRPNGLLVGRMRVPLGVIGMIYESRPNVTVDAAALCLKAGNSVILRGGSEALRSNLILADILRRAVADNGVEPDVVQVVPTVDRHAVLALLGQEDTVDLIIPRGGETLIRFVTQHSRIPVLKHYKGVCHIFVDRDADLDKATPIIVNSKVQRPGVCNALEGLLVHRSVAERYLPVICAELAAAGVRLLGCAKTVALCPQAMLTQDDQWGSEFLDLQLCIKVVESAAEAMDYIARYGSKHTESIITENYSTAQLFVSSVDASAVMVNASTRFNDGGQLGLGAEIGISTTKLHAYGPMGLEELTTRKFVVYGSGQVRS</sequence>
<dbReference type="PANTHER" id="PTHR11063:SF8">
    <property type="entry name" value="DELTA-1-PYRROLINE-5-CARBOXYLATE SYNTHASE"/>
    <property type="match status" value="1"/>
</dbReference>
<dbReference type="GO" id="GO:0050661">
    <property type="term" value="F:NADP binding"/>
    <property type="evidence" value="ECO:0007669"/>
    <property type="project" value="InterPro"/>
</dbReference>
<keyword evidence="2 7" id="KW-0028">Amino-acid biosynthesis</keyword>
<protein>
    <recommendedName>
        <fullName evidence="7">Gamma-glutamyl phosphate reductase</fullName>
        <shortName evidence="7">GPR</shortName>
        <ecNumber evidence="7">1.2.1.41</ecNumber>
    </recommendedName>
    <alternativeName>
        <fullName evidence="7">Glutamate-5-semialdehyde dehydrogenase</fullName>
    </alternativeName>
    <alternativeName>
        <fullName evidence="7">Glutamyl-gamma-semialdehyde dehydrogenase</fullName>
        <shortName evidence="7">GSA dehydrogenase</shortName>
    </alternativeName>
</protein>
<comment type="function">
    <text evidence="7">Catalyzes the NADPH-dependent reduction of L-glutamate 5-phosphate into L-glutamate 5-semialdehyde and phosphate. The product spontaneously undergoes cyclization to form 1-pyrroline-5-carboxylate.</text>
</comment>
<dbReference type="NCBIfam" id="NF001221">
    <property type="entry name" value="PRK00197.1"/>
    <property type="match status" value="1"/>
</dbReference>
<evidence type="ECO:0000259" key="8">
    <source>
        <dbReference type="Pfam" id="PF00171"/>
    </source>
</evidence>
<evidence type="ECO:0000313" key="10">
    <source>
        <dbReference type="Proteomes" id="UP000184139"/>
    </source>
</evidence>
<keyword evidence="3 7" id="KW-0641">Proline biosynthesis</keyword>
<dbReference type="Proteomes" id="UP000184139">
    <property type="component" value="Unassembled WGS sequence"/>
</dbReference>
<dbReference type="EC" id="1.2.1.41" evidence="7"/>
<dbReference type="PIRSF" id="PIRSF000151">
    <property type="entry name" value="GPR"/>
    <property type="match status" value="1"/>
</dbReference>
<comment type="subcellular location">
    <subcellularLocation>
        <location evidence="7">Cytoplasm</location>
    </subcellularLocation>
</comment>
<comment type="catalytic activity">
    <reaction evidence="6 7">
        <text>L-glutamate 5-semialdehyde + phosphate + NADP(+) = L-glutamyl 5-phosphate + NADPH + H(+)</text>
        <dbReference type="Rhea" id="RHEA:19541"/>
        <dbReference type="ChEBI" id="CHEBI:15378"/>
        <dbReference type="ChEBI" id="CHEBI:43474"/>
        <dbReference type="ChEBI" id="CHEBI:57783"/>
        <dbReference type="ChEBI" id="CHEBI:58066"/>
        <dbReference type="ChEBI" id="CHEBI:58274"/>
        <dbReference type="ChEBI" id="CHEBI:58349"/>
        <dbReference type="EC" id="1.2.1.41"/>
    </reaction>
</comment>
<dbReference type="InterPro" id="IPR000965">
    <property type="entry name" value="GPR_dom"/>
</dbReference>
<comment type="pathway">
    <text evidence="1 7">Amino-acid biosynthesis; L-proline biosynthesis; L-glutamate 5-semialdehyde from L-glutamate: step 2/2.</text>
</comment>
<evidence type="ECO:0000256" key="4">
    <source>
        <dbReference type="ARBA" id="ARBA00022857"/>
    </source>
</evidence>
<evidence type="ECO:0000313" key="9">
    <source>
        <dbReference type="EMBL" id="SHH91655.1"/>
    </source>
</evidence>
<keyword evidence="4 7" id="KW-0521">NADP</keyword>